<dbReference type="PANTHER" id="PTHR47505">
    <property type="entry name" value="DNA UTILIZATION PROTEIN YHGH"/>
    <property type="match status" value="1"/>
</dbReference>
<reference evidence="4" key="1">
    <citation type="submission" date="2022-10" db="EMBL/GenBank/DDBJ databases">
        <authorList>
            <person name="Kim H.S."/>
            <person name="Kim J.-S."/>
            <person name="Suh M.K."/>
            <person name="Eom M.K."/>
            <person name="Lee J.-S."/>
        </authorList>
    </citation>
    <scope>NUCLEOTIDE SEQUENCE</scope>
    <source>
        <strain evidence="4">LIP-5</strain>
    </source>
</reference>
<feature type="domain" description="Phosphoribosyltransferase" evidence="2">
    <location>
        <begin position="139"/>
        <end position="218"/>
    </location>
</feature>
<keyword evidence="4" id="KW-0328">Glycosyltransferase</keyword>
<dbReference type="Proteomes" id="UP001209317">
    <property type="component" value="Unassembled WGS sequence"/>
</dbReference>
<dbReference type="GO" id="GO:0016757">
    <property type="term" value="F:glycosyltransferase activity"/>
    <property type="evidence" value="ECO:0007669"/>
    <property type="project" value="UniProtKB-KW"/>
</dbReference>
<dbReference type="Gene3D" id="3.40.50.2020">
    <property type="match status" value="1"/>
</dbReference>
<dbReference type="InterPro" id="IPR000836">
    <property type="entry name" value="PRTase_dom"/>
</dbReference>
<feature type="domain" description="Double zinc ribbon" evidence="3">
    <location>
        <begin position="11"/>
        <end position="44"/>
    </location>
</feature>
<keyword evidence="5" id="KW-1185">Reference proteome</keyword>
<dbReference type="RefSeq" id="WP_263038421.1">
    <property type="nucleotide sequence ID" value="NZ_JAOTPL010000015.1"/>
</dbReference>
<dbReference type="CDD" id="cd06223">
    <property type="entry name" value="PRTases_typeI"/>
    <property type="match status" value="1"/>
</dbReference>
<evidence type="ECO:0000256" key="1">
    <source>
        <dbReference type="ARBA" id="ARBA00008007"/>
    </source>
</evidence>
<evidence type="ECO:0000259" key="2">
    <source>
        <dbReference type="Pfam" id="PF00156"/>
    </source>
</evidence>
<organism evidence="4 5">
    <name type="scientific">Haoranjiania flava</name>
    <dbReference type="NCBI Taxonomy" id="1856322"/>
    <lineage>
        <taxon>Bacteria</taxon>
        <taxon>Pseudomonadati</taxon>
        <taxon>Bacteroidota</taxon>
        <taxon>Chitinophagia</taxon>
        <taxon>Chitinophagales</taxon>
        <taxon>Chitinophagaceae</taxon>
        <taxon>Haoranjiania</taxon>
    </lineage>
</organism>
<accession>A0AAE3IR89</accession>
<dbReference type="AlphaFoldDB" id="A0AAE3IR89"/>
<dbReference type="InterPro" id="IPR029057">
    <property type="entry name" value="PRTase-like"/>
</dbReference>
<gene>
    <name evidence="4" type="ORF">OD355_10450</name>
</gene>
<comment type="caution">
    <text evidence="4">The sequence shown here is derived from an EMBL/GenBank/DDBJ whole genome shotgun (WGS) entry which is preliminary data.</text>
</comment>
<dbReference type="SUPFAM" id="SSF53271">
    <property type="entry name" value="PRTase-like"/>
    <property type="match status" value="1"/>
</dbReference>
<dbReference type="Pfam" id="PF00156">
    <property type="entry name" value="Pribosyltran"/>
    <property type="match status" value="1"/>
</dbReference>
<evidence type="ECO:0000313" key="5">
    <source>
        <dbReference type="Proteomes" id="UP001209317"/>
    </source>
</evidence>
<keyword evidence="4" id="KW-0808">Transferase</keyword>
<comment type="similarity">
    <text evidence="1">Belongs to the ComF/GntX family.</text>
</comment>
<sequence length="232" mass="26383">MIKFHNYLKDFLHLVYPEVCMGCGSDEVSGEQLLCAQCFHSLPATGFFGMEDNPVAQKFYGREKIVHAASAYFYSKDSLIQRLLAALKYKQDKHCGRYLGSLLLNQMLQSEWLADIDLLIPLPLSKERKFQRGYNQSTLLAEPMSQKTGVPIDEEVVVRTVNTETQTHKSREERWNSMQNIFRVTDADKLKDKHVLVIDDVLTTGATMEVLCNTILRVPRVQVSVATFACAM</sequence>
<dbReference type="InterPro" id="IPR051910">
    <property type="entry name" value="ComF/GntX_DNA_util-trans"/>
</dbReference>
<name>A0AAE3IR89_9BACT</name>
<evidence type="ECO:0000259" key="3">
    <source>
        <dbReference type="Pfam" id="PF18912"/>
    </source>
</evidence>
<dbReference type="Pfam" id="PF18912">
    <property type="entry name" value="DZR_2"/>
    <property type="match status" value="1"/>
</dbReference>
<evidence type="ECO:0000313" key="4">
    <source>
        <dbReference type="EMBL" id="MCU7694936.1"/>
    </source>
</evidence>
<protein>
    <submittedName>
        <fullName evidence="4">Phosphoribosyltransferase family protein</fullName>
    </submittedName>
</protein>
<dbReference type="EMBL" id="JAOTPL010000015">
    <property type="protein sequence ID" value="MCU7694936.1"/>
    <property type="molecule type" value="Genomic_DNA"/>
</dbReference>
<dbReference type="PANTHER" id="PTHR47505:SF1">
    <property type="entry name" value="DNA UTILIZATION PROTEIN YHGH"/>
    <property type="match status" value="1"/>
</dbReference>
<dbReference type="InterPro" id="IPR044005">
    <property type="entry name" value="DZR_2"/>
</dbReference>
<proteinExistence type="inferred from homology"/>